<accession>A0A9P9XP19</accession>
<keyword evidence="1" id="KW-0472">Membrane</keyword>
<keyword evidence="1" id="KW-1133">Transmembrane helix</keyword>
<dbReference type="AlphaFoldDB" id="A0A9P9XP19"/>
<feature type="transmembrane region" description="Helical" evidence="1">
    <location>
        <begin position="6"/>
        <end position="27"/>
    </location>
</feature>
<keyword evidence="3" id="KW-1185">Reference proteome</keyword>
<dbReference type="OrthoDB" id="2988756at2759"/>
<feature type="transmembrane region" description="Helical" evidence="1">
    <location>
        <begin position="48"/>
        <end position="70"/>
    </location>
</feature>
<proteinExistence type="predicted"/>
<dbReference type="Proteomes" id="UP001056436">
    <property type="component" value="Unassembled WGS sequence"/>
</dbReference>
<evidence type="ECO:0000313" key="3">
    <source>
        <dbReference type="Proteomes" id="UP001056436"/>
    </source>
</evidence>
<evidence type="ECO:0000256" key="1">
    <source>
        <dbReference type="SAM" id="Phobius"/>
    </source>
</evidence>
<gene>
    <name evidence="2" type="ORF">CABS02_02667</name>
</gene>
<sequence length="134" mass="14787">MASSPNIAVDIVIACICGTLILSRCVYRIYHRFKGHAGSHRLWHGDDIFMAVALLPLVTRTICISLSFALNPSHIREPPTEREASAEKTTLETLRHDRILGLQLLIGARLGYALLYGSSQTVIDSMLNLIVFGV</sequence>
<name>A0A9P9XP19_9PEZI</name>
<keyword evidence="1" id="KW-0812">Transmembrane</keyword>
<reference evidence="2" key="1">
    <citation type="submission" date="2019-01" db="EMBL/GenBank/DDBJ databases">
        <title>Colletotrichum abscissum LGMF1257.</title>
        <authorList>
            <person name="Baroncelli R."/>
        </authorList>
    </citation>
    <scope>NUCLEOTIDE SEQUENCE</scope>
    <source>
        <strain evidence="2">Ca142</strain>
    </source>
</reference>
<protein>
    <submittedName>
        <fullName evidence="2">Uncharacterized protein</fullName>
    </submittedName>
</protein>
<dbReference type="EMBL" id="SDAQ01000009">
    <property type="protein sequence ID" value="KAI3557116.1"/>
    <property type="molecule type" value="Genomic_DNA"/>
</dbReference>
<organism evidence="2 3">
    <name type="scientific">Colletotrichum abscissum</name>
    <dbReference type="NCBI Taxonomy" id="1671311"/>
    <lineage>
        <taxon>Eukaryota</taxon>
        <taxon>Fungi</taxon>
        <taxon>Dikarya</taxon>
        <taxon>Ascomycota</taxon>
        <taxon>Pezizomycotina</taxon>
        <taxon>Sordariomycetes</taxon>
        <taxon>Hypocreomycetidae</taxon>
        <taxon>Glomerellales</taxon>
        <taxon>Glomerellaceae</taxon>
        <taxon>Colletotrichum</taxon>
        <taxon>Colletotrichum acutatum species complex</taxon>
    </lineage>
</organism>
<comment type="caution">
    <text evidence="2">The sequence shown here is derived from an EMBL/GenBank/DDBJ whole genome shotgun (WGS) entry which is preliminary data.</text>
</comment>
<evidence type="ECO:0000313" key="2">
    <source>
        <dbReference type="EMBL" id="KAI3557116.1"/>
    </source>
</evidence>